<proteinExistence type="inferred from homology"/>
<name>A0A1B8B2V6_FUSPO</name>
<dbReference type="InterPro" id="IPR002490">
    <property type="entry name" value="V-ATPase_116kDa_su"/>
</dbReference>
<evidence type="ECO:0000256" key="1">
    <source>
        <dbReference type="ARBA" id="ARBA00004141"/>
    </source>
</evidence>
<feature type="coiled-coil region" evidence="8">
    <location>
        <begin position="753"/>
        <end position="780"/>
    </location>
</feature>
<feature type="region of interest" description="Disordered" evidence="9">
    <location>
        <begin position="1340"/>
        <end position="1361"/>
    </location>
</feature>
<dbReference type="PANTHER" id="PTHR11629:SF63">
    <property type="entry name" value="V-TYPE PROTON ATPASE SUBUNIT A"/>
    <property type="match status" value="1"/>
</dbReference>
<keyword evidence="12" id="KW-1185">Reference proteome</keyword>
<feature type="transmembrane region" description="Helical" evidence="10">
    <location>
        <begin position="1437"/>
        <end position="1460"/>
    </location>
</feature>
<comment type="caution">
    <text evidence="11">The sequence shown here is derived from an EMBL/GenBank/DDBJ whole genome shotgun (WGS) entry which is preliminary data.</text>
</comment>
<reference evidence="11 12" key="1">
    <citation type="submission" date="2016-06" db="EMBL/GenBank/DDBJ databases">
        <title>Living apart together: crosstalk between the core and supernumerary genomes in a fungal plant pathogen.</title>
        <authorList>
            <person name="Vanheule A."/>
            <person name="Audenaert K."/>
            <person name="Warris S."/>
            <person name="Van De Geest H."/>
            <person name="Schijlen E."/>
            <person name="Hofte M."/>
            <person name="De Saeger S."/>
            <person name="Haesaert G."/>
            <person name="Waalwijk C."/>
            <person name="Van Der Lee T."/>
        </authorList>
    </citation>
    <scope>NUCLEOTIDE SEQUENCE [LARGE SCALE GENOMIC DNA]</scope>
    <source>
        <strain evidence="11 12">2516</strain>
    </source>
</reference>
<keyword evidence="5 10" id="KW-1133">Transmembrane helix</keyword>
<evidence type="ECO:0000256" key="6">
    <source>
        <dbReference type="ARBA" id="ARBA00023065"/>
    </source>
</evidence>
<sequence>MALPLTPTHPAVPSPSAPSAPGYFDLSALLKAKMSRPESPNSNSDKTARSSFSSVRENDDGLAQTFTRSKISSYTQGTEEVFDESPSPSAELASPTFQAPLTQPHSRLHGFWFPADNFRGWKQIPIKGKSASRSCEDLHKLSMTWSSPAPPAVTKKPSLNGYETGTSPLERLPSEVLGSIIDLLVIEIPPNGLTPRNADLMALLLTSRSIHAATLNTLYRHITIPHSRIFRKFLATITEYPALASIVRRLDFSHFNPSTIFSTASERAQTRNLTSETLHKCLELTPYLQEFLAQEYIDEDLGPEVVKKLFFDMPRLQAVDFAGCSSPFFKNSFNSLLQEQWPDSLTLTRVSFHKCLNLPGSVFEAILPRLERATHLDLAGTRVTDKALQSLPETARLTHLNLAKCRELTSEVVVKFITTHPAITQTITVLSLATNASSHLLLGKADVDAILPRLPHTIRSLSLKGSRMDPSQLPLLTPLVQHLEELAIGRGLDLRDIHQLLYQAQEWIPHSLRYIDISDLDTIIGSASALLTPASAPLQVIELEERAYERAAKAKKNLERAGWTPKEFGSRYWLVRMETDLDCGARWWKLGAESWGMRKIPVAKADVGGMYGTFMPRGKDGLLRRNRAEACLACSLNKLEINDYTALVLDGIMAPKPDTPFRSADMSMVQLYVSNEIGREVVTALGELGLCQFRDLNENVSAFQRTFTQEIRRLDNVERQLRYFYAQMDKIGIPLRKLDLDVERLASPSTSEIDELAERSQKLEQRVSALNESYETLKKREGDLTEWRWVLREAGSFFDRAHGNVEEIRASTDNDDAPLLSDIEQNQGSADADRSFSGMNIGFVAGVIARDRVASFERILWRTLRGNLYMNQSEIPEPLIDPSNNEAINKNVFVIFAHGKEILNKIRKISESMGADVYNVDENSDLRRDQIHEVNNRLEDVQNVLQNTQATLQAELNQISQSLSAWMILVAKEKAVYNALNNFSYDSARRTLIAEAWVPTNDLPRIRTTLQEVTNRAGLSVPSIINKIQTNKTPPTYLKTNKFTEGFQTIVNAYGTATYQEVNPAIPVFVTFPFLFAVMFGDFGHAIIMLSAALAMIYWEKSLKKVSFELFAMIFYGRYIALVMAVFSVFTGLVYNDVFSMSMTLFPSAWEWKKPEHYTNTTSIVATLNEDGYRYPFGLDYAWHGSENDLLFSNSLKMKMSIILGWAHMTYSLCFSYINARHFKKPIDIWGNFIPGMIFFQSIFGYLVLCIIYKWSVDWIAIKQQPPGLLNMLIYMFLQPGTIPEGQELYSGQGFVQVVLLLLAFAQVPVLLFLKPFYLRWENNRARAKGYRSIGETSRVSALDGDDDEPNGHGNSFDEDGEGVAMISQNIDEEHEEFEFSEVMIHQVIHTIEFCLNCVSHTASYLRLWALSLAHQQLSIVLWSMTLGPALKTPGVMGVIMIVVCFTMWFFLTIAILVCMEGTSAMLHSLRLAWVESFSKFAEFAGWPFAPFSFDTLLEESEELKDYLG</sequence>
<feature type="transmembrane region" description="Helical" evidence="10">
    <location>
        <begin position="1294"/>
        <end position="1314"/>
    </location>
</feature>
<dbReference type="GO" id="GO:0016471">
    <property type="term" value="C:vacuolar proton-transporting V-type ATPase complex"/>
    <property type="evidence" value="ECO:0007669"/>
    <property type="project" value="TreeGrafter"/>
</dbReference>
<evidence type="ECO:0000256" key="4">
    <source>
        <dbReference type="ARBA" id="ARBA00022692"/>
    </source>
</evidence>
<keyword evidence="3" id="KW-0813">Transport</keyword>
<dbReference type="EMBL" id="LYXU01000001">
    <property type="protein sequence ID" value="OBS27057.1"/>
    <property type="molecule type" value="Genomic_DNA"/>
</dbReference>
<dbReference type="PANTHER" id="PTHR11629">
    <property type="entry name" value="VACUOLAR PROTON ATPASES"/>
    <property type="match status" value="1"/>
</dbReference>
<keyword evidence="6" id="KW-0406">Ion transport</keyword>
<feature type="region of interest" description="Disordered" evidence="9">
    <location>
        <begin position="1"/>
        <end position="20"/>
    </location>
</feature>
<feature type="transmembrane region" description="Helical" evidence="10">
    <location>
        <begin position="1074"/>
        <end position="1098"/>
    </location>
</feature>
<keyword evidence="7 10" id="KW-0472">Membrane</keyword>
<feature type="compositionally biased region" description="Polar residues" evidence="9">
    <location>
        <begin position="38"/>
        <end position="55"/>
    </location>
</feature>
<dbReference type="InterPro" id="IPR032675">
    <property type="entry name" value="LRR_dom_sf"/>
</dbReference>
<feature type="transmembrane region" description="Helical" evidence="10">
    <location>
        <begin position="1200"/>
        <end position="1218"/>
    </location>
</feature>
<dbReference type="SUPFAM" id="SSF52047">
    <property type="entry name" value="RNI-like"/>
    <property type="match status" value="1"/>
</dbReference>
<feature type="compositionally biased region" description="Polar residues" evidence="9">
    <location>
        <begin position="64"/>
        <end position="78"/>
    </location>
</feature>
<evidence type="ECO:0000256" key="7">
    <source>
        <dbReference type="ARBA" id="ARBA00023136"/>
    </source>
</evidence>
<feature type="transmembrane region" description="Helical" evidence="10">
    <location>
        <begin position="1230"/>
        <end position="1255"/>
    </location>
</feature>
<feature type="coiled-coil region" evidence="8">
    <location>
        <begin position="931"/>
        <end position="958"/>
    </location>
</feature>
<evidence type="ECO:0000256" key="3">
    <source>
        <dbReference type="ARBA" id="ARBA00022448"/>
    </source>
</evidence>
<evidence type="ECO:0000256" key="2">
    <source>
        <dbReference type="ARBA" id="ARBA00009904"/>
    </source>
</evidence>
<protein>
    <recommendedName>
        <fullName evidence="13">V-type proton ATPase subunit a</fullName>
    </recommendedName>
</protein>
<feature type="region of interest" description="Disordered" evidence="9">
    <location>
        <begin position="31"/>
        <end position="94"/>
    </location>
</feature>
<evidence type="ECO:0000256" key="8">
    <source>
        <dbReference type="SAM" id="Coils"/>
    </source>
</evidence>
<organism evidence="11 12">
    <name type="scientific">Fusarium poae</name>
    <dbReference type="NCBI Taxonomy" id="36050"/>
    <lineage>
        <taxon>Eukaryota</taxon>
        <taxon>Fungi</taxon>
        <taxon>Dikarya</taxon>
        <taxon>Ascomycota</taxon>
        <taxon>Pezizomycotina</taxon>
        <taxon>Sordariomycetes</taxon>
        <taxon>Hypocreomycetidae</taxon>
        <taxon>Hypocreales</taxon>
        <taxon>Nectriaceae</taxon>
        <taxon>Fusarium</taxon>
    </lineage>
</organism>
<evidence type="ECO:0000256" key="9">
    <source>
        <dbReference type="SAM" id="MobiDB-lite"/>
    </source>
</evidence>
<dbReference type="GO" id="GO:0051117">
    <property type="term" value="F:ATPase binding"/>
    <property type="evidence" value="ECO:0007669"/>
    <property type="project" value="TreeGrafter"/>
</dbReference>
<dbReference type="GO" id="GO:0046961">
    <property type="term" value="F:proton-transporting ATPase activity, rotational mechanism"/>
    <property type="evidence" value="ECO:0007669"/>
    <property type="project" value="InterPro"/>
</dbReference>
<keyword evidence="4 10" id="KW-0812">Transmembrane</keyword>
<comment type="similarity">
    <text evidence="2">Belongs to the V-ATPase 116 kDa subunit family.</text>
</comment>
<evidence type="ECO:0000256" key="10">
    <source>
        <dbReference type="SAM" id="Phobius"/>
    </source>
</evidence>
<feature type="transmembrane region" description="Helical" evidence="10">
    <location>
        <begin position="1406"/>
        <end position="1425"/>
    </location>
</feature>
<dbReference type="Gene3D" id="3.80.10.10">
    <property type="entry name" value="Ribonuclease Inhibitor"/>
    <property type="match status" value="1"/>
</dbReference>
<accession>A0A1B8B2V6</accession>
<evidence type="ECO:0000313" key="12">
    <source>
        <dbReference type="Proteomes" id="UP000091967"/>
    </source>
</evidence>
<dbReference type="GO" id="GO:0000329">
    <property type="term" value="C:fungal-type vacuole membrane"/>
    <property type="evidence" value="ECO:0007669"/>
    <property type="project" value="TreeGrafter"/>
</dbReference>
<dbReference type="Proteomes" id="UP000091967">
    <property type="component" value="Unassembled WGS sequence"/>
</dbReference>
<evidence type="ECO:0008006" key="13">
    <source>
        <dbReference type="Google" id="ProtNLM"/>
    </source>
</evidence>
<keyword evidence="8" id="KW-0175">Coiled coil</keyword>
<comment type="subcellular location">
    <subcellularLocation>
        <location evidence="1">Membrane</location>
        <topology evidence="1">Multi-pass membrane protein</topology>
    </subcellularLocation>
</comment>
<gene>
    <name evidence="11" type="ORF">FPOA_00998</name>
</gene>
<feature type="transmembrane region" description="Helical" evidence="10">
    <location>
        <begin position="1110"/>
        <end position="1135"/>
    </location>
</feature>
<dbReference type="GO" id="GO:0033179">
    <property type="term" value="C:proton-transporting V-type ATPase, V0 domain"/>
    <property type="evidence" value="ECO:0007669"/>
    <property type="project" value="InterPro"/>
</dbReference>
<dbReference type="Pfam" id="PF01496">
    <property type="entry name" value="V_ATPase_I"/>
    <property type="match status" value="1"/>
</dbReference>
<feature type="compositionally biased region" description="Low complexity" evidence="9">
    <location>
        <begin position="84"/>
        <end position="94"/>
    </location>
</feature>
<evidence type="ECO:0000256" key="5">
    <source>
        <dbReference type="ARBA" id="ARBA00022989"/>
    </source>
</evidence>
<dbReference type="GO" id="GO:0007035">
    <property type="term" value="P:vacuolar acidification"/>
    <property type="evidence" value="ECO:0007669"/>
    <property type="project" value="TreeGrafter"/>
</dbReference>
<dbReference type="STRING" id="36050.A0A1B8B2V6"/>
<dbReference type="OMA" id="THITIPH"/>
<evidence type="ECO:0000313" key="11">
    <source>
        <dbReference type="EMBL" id="OBS27057.1"/>
    </source>
</evidence>